<proteinExistence type="predicted"/>
<dbReference type="PANTHER" id="PTHR48098">
    <property type="entry name" value="ENTEROCHELIN ESTERASE-RELATED"/>
    <property type="match status" value="1"/>
</dbReference>
<gene>
    <name evidence="1" type="ORF">HNQ65_003941</name>
</gene>
<protein>
    <submittedName>
        <fullName evidence="1">Enterochelin esterase-like enzyme</fullName>
    </submittedName>
</protein>
<dbReference type="InterPro" id="IPR050583">
    <property type="entry name" value="Mycobacterial_A85_antigen"/>
</dbReference>
<dbReference type="AlphaFoldDB" id="A0A7W7YE47"/>
<dbReference type="InterPro" id="IPR000801">
    <property type="entry name" value="Esterase-like"/>
</dbReference>
<reference evidence="1 2" key="1">
    <citation type="submission" date="2020-08" db="EMBL/GenBank/DDBJ databases">
        <title>Genomic Encyclopedia of Type Strains, Phase IV (KMG-IV): sequencing the most valuable type-strain genomes for metagenomic binning, comparative biology and taxonomic classification.</title>
        <authorList>
            <person name="Goeker M."/>
        </authorList>
    </citation>
    <scope>NUCLEOTIDE SEQUENCE [LARGE SCALE GENOMIC DNA]</scope>
    <source>
        <strain evidence="1 2">DSM 12252</strain>
    </source>
</reference>
<dbReference type="InterPro" id="IPR029058">
    <property type="entry name" value="AB_hydrolase_fold"/>
</dbReference>
<name>A0A7W7YE47_9BACT</name>
<evidence type="ECO:0000313" key="1">
    <source>
        <dbReference type="EMBL" id="MBB5034347.1"/>
    </source>
</evidence>
<keyword evidence="2" id="KW-1185">Reference proteome</keyword>
<dbReference type="Gene3D" id="3.40.50.1820">
    <property type="entry name" value="alpha/beta hydrolase"/>
    <property type="match status" value="1"/>
</dbReference>
<dbReference type="GO" id="GO:0016747">
    <property type="term" value="F:acyltransferase activity, transferring groups other than amino-acyl groups"/>
    <property type="evidence" value="ECO:0007669"/>
    <property type="project" value="TreeGrafter"/>
</dbReference>
<dbReference type="Proteomes" id="UP000590740">
    <property type="component" value="Unassembled WGS sequence"/>
</dbReference>
<evidence type="ECO:0000313" key="2">
    <source>
        <dbReference type="Proteomes" id="UP000590740"/>
    </source>
</evidence>
<comment type="caution">
    <text evidence="1">The sequence shown here is derived from an EMBL/GenBank/DDBJ whole genome shotgun (WGS) entry which is preliminary data.</text>
</comment>
<organism evidence="1 2">
    <name type="scientific">Prosthecobacter vanneervenii</name>
    <dbReference type="NCBI Taxonomy" id="48466"/>
    <lineage>
        <taxon>Bacteria</taxon>
        <taxon>Pseudomonadati</taxon>
        <taxon>Verrucomicrobiota</taxon>
        <taxon>Verrucomicrobiia</taxon>
        <taxon>Verrucomicrobiales</taxon>
        <taxon>Verrucomicrobiaceae</taxon>
        <taxon>Prosthecobacter</taxon>
    </lineage>
</organism>
<dbReference type="EMBL" id="JACHIG010000009">
    <property type="protein sequence ID" value="MBB5034347.1"/>
    <property type="molecule type" value="Genomic_DNA"/>
</dbReference>
<dbReference type="RefSeq" id="WP_184342069.1">
    <property type="nucleotide sequence ID" value="NZ_JACHIG010000009.1"/>
</dbReference>
<accession>A0A7W7YE47</accession>
<dbReference type="Pfam" id="PF00756">
    <property type="entry name" value="Esterase"/>
    <property type="match status" value="1"/>
</dbReference>
<dbReference type="PANTHER" id="PTHR48098:SF1">
    <property type="entry name" value="DIACYLGLYCEROL ACYLTRANSFERASE_MYCOLYLTRANSFERASE AG85A"/>
    <property type="match status" value="1"/>
</dbReference>
<dbReference type="SUPFAM" id="SSF53474">
    <property type="entry name" value="alpha/beta-Hydrolases"/>
    <property type="match status" value="1"/>
</dbReference>
<sequence length="262" mass="29391">MSFRTFESASIGNGIHHVTVKSAALHRRADISFYVPPDAAVEKLPLIILLHGVYGSHWAWLYKGRAHEVLDRLIKEENFPPMMLAMPSDGLWGDGSGYVRHRDADYASWIVDEVPDAAAEIDARCLGATRFISGLSMGGYGALRLGLLNPKKFTAISAHSSITYVPPQMRDFVEESLVEFEITETDPLAVIECAKLAPRLPHLRFDCGSEDILIEHNRTLHNDLQAAGIPHVYEEFPGGHTWDYWHEHLADTLRFFRACLTL</sequence>